<sequence length="292" mass="31652">MGGRSGEGSSSTSSKRRRREWDCDCDCAARSRPRRKQHLYLALDDSTGGYSIYKLDADDISDDSGRGGERELPGPAAIRMNSPACGPMDFAALAAGIFAAPDPRYYHSGDRDYAPPTIVYNTWTAAVAAAPPLPSGVPALGAAMAAGGKLYALTNQVLSLQALSSWAPIDDRLSDQERDWIWNTVPSPPPCSGLDVVAYALHPDGRTIFMSTASATHCLDTSSGSWKELGDWVLPFKGQAYFDAYQLDAWVGIHHKEEGRIRLLLPCRLPRRHRRPAAGLQDAQGEAVPPQQ</sequence>
<name>A0A3B6TFT2_WHEAT</name>
<dbReference type="InterPro" id="IPR012871">
    <property type="entry name" value="DUF1668_ORYSA"/>
</dbReference>
<protein>
    <recommendedName>
        <fullName evidence="4">DUF1618 domain-containing protein</fullName>
    </recommendedName>
</protein>
<dbReference type="PANTHER" id="PTHR33085:SF47">
    <property type="entry name" value="OS02G0513400 PROTEIN"/>
    <property type="match status" value="1"/>
</dbReference>
<dbReference type="Gramene" id="TraesJAG7D03G04309450.1">
    <property type="protein sequence ID" value="TraesJAG7D03G04309450.1.CDS1"/>
    <property type="gene ID" value="TraesJAG7D03G04309450"/>
</dbReference>
<dbReference type="Gramene" id="TraesRN7D0100378300.1">
    <property type="protein sequence ID" value="TraesRN7D0100378300.1"/>
    <property type="gene ID" value="TraesRN7D0100378300"/>
</dbReference>
<dbReference type="Gramene" id="TraesNOR7D03G04375280.1">
    <property type="protein sequence ID" value="TraesNOR7D03G04375280.1.CDS1"/>
    <property type="gene ID" value="TraesNOR7D03G04375280"/>
</dbReference>
<dbReference type="Gramene" id="TraesCAD_scaffold_108490_01G000200.1">
    <property type="protein sequence ID" value="TraesCAD_scaffold_108490_01G000200.1"/>
    <property type="gene ID" value="TraesCAD_scaffold_108490_01G000200"/>
</dbReference>
<evidence type="ECO:0000313" key="2">
    <source>
        <dbReference type="EnsemblPlants" id="TraesCS7D02G161700.1.cds1"/>
    </source>
</evidence>
<evidence type="ECO:0008006" key="4">
    <source>
        <dbReference type="Google" id="ProtNLM"/>
    </source>
</evidence>
<dbReference type="SUPFAM" id="SSF50965">
    <property type="entry name" value="Galactose oxidase, central domain"/>
    <property type="match status" value="1"/>
</dbReference>
<accession>A0A3B6TFT2</accession>
<evidence type="ECO:0000313" key="3">
    <source>
        <dbReference type="Proteomes" id="UP000019116"/>
    </source>
</evidence>
<dbReference type="Gramene" id="TraesSYM7D03G04379580.1">
    <property type="protein sequence ID" value="TraesSYM7D03G04379580.1.CDS1"/>
    <property type="gene ID" value="TraesSYM7D03G04379580"/>
</dbReference>
<dbReference type="Gramene" id="TraesSTA7D03G04320040.1">
    <property type="protein sequence ID" value="TraesSTA7D03G04320040.1.CDS1"/>
    <property type="gene ID" value="TraesSTA7D03G04320040"/>
</dbReference>
<evidence type="ECO:0000256" key="1">
    <source>
        <dbReference type="SAM" id="MobiDB-lite"/>
    </source>
</evidence>
<dbReference type="OMA" id="TIVYNTW"/>
<reference evidence="2" key="2">
    <citation type="submission" date="2018-10" db="UniProtKB">
        <authorList>
            <consortium name="EnsemblPlants"/>
        </authorList>
    </citation>
    <scope>IDENTIFICATION</scope>
</reference>
<dbReference type="Gramene" id="TraesWEE_scaffold_060463_01G000200.1">
    <property type="protein sequence ID" value="TraesWEE_scaffold_060463_01G000200.1"/>
    <property type="gene ID" value="TraesWEE_scaffold_060463_01G000200"/>
</dbReference>
<dbReference type="Pfam" id="PF07893">
    <property type="entry name" value="DUF1668"/>
    <property type="match status" value="1"/>
</dbReference>
<dbReference type="Gramene" id="TraesCS7D03G0364800.1">
    <property type="protein sequence ID" value="TraesCS7D03G0364800.1.CDS1"/>
    <property type="gene ID" value="TraesCS7D03G0364800"/>
</dbReference>
<organism evidence="2">
    <name type="scientific">Triticum aestivum</name>
    <name type="common">Wheat</name>
    <dbReference type="NCBI Taxonomy" id="4565"/>
    <lineage>
        <taxon>Eukaryota</taxon>
        <taxon>Viridiplantae</taxon>
        <taxon>Streptophyta</taxon>
        <taxon>Embryophyta</taxon>
        <taxon>Tracheophyta</taxon>
        <taxon>Spermatophyta</taxon>
        <taxon>Magnoliopsida</taxon>
        <taxon>Liliopsida</taxon>
        <taxon>Poales</taxon>
        <taxon>Poaceae</taxon>
        <taxon>BOP clade</taxon>
        <taxon>Pooideae</taxon>
        <taxon>Triticodae</taxon>
        <taxon>Triticeae</taxon>
        <taxon>Triticinae</taxon>
        <taxon>Triticum</taxon>
    </lineage>
</organism>
<dbReference type="PANTHER" id="PTHR33085">
    <property type="entry name" value="OS12G0113100 PROTEIN-RELATED"/>
    <property type="match status" value="1"/>
</dbReference>
<feature type="region of interest" description="Disordered" evidence="1">
    <location>
        <begin position="1"/>
        <end position="22"/>
    </location>
</feature>
<dbReference type="Gramene" id="TraesLDM7D03G04332730.1">
    <property type="protein sequence ID" value="TraesLDM7D03G04332730.1.CDS1"/>
    <property type="gene ID" value="TraesLDM7D03G04332730"/>
</dbReference>
<keyword evidence="3" id="KW-1185">Reference proteome</keyword>
<dbReference type="EnsemblPlants" id="TraesCS7D02G161700.1">
    <property type="protein sequence ID" value="TraesCS7D02G161700.1.cds1"/>
    <property type="gene ID" value="TraesCS7D02G161700"/>
</dbReference>
<proteinExistence type="predicted"/>
<reference evidence="2" key="1">
    <citation type="submission" date="2018-08" db="EMBL/GenBank/DDBJ databases">
        <authorList>
            <person name="Rossello M."/>
        </authorList>
    </citation>
    <scope>NUCLEOTIDE SEQUENCE [LARGE SCALE GENOMIC DNA]</scope>
    <source>
        <strain evidence="2">cv. Chinese Spring</strain>
    </source>
</reference>
<dbReference type="Proteomes" id="UP000019116">
    <property type="component" value="Chromosome 7D"/>
</dbReference>
<dbReference type="Gramene" id="TraesCS7D02G161700.1">
    <property type="protein sequence ID" value="TraesCS7D02G161700.1.cds1"/>
    <property type="gene ID" value="TraesCS7D02G161700"/>
</dbReference>
<dbReference type="AlphaFoldDB" id="A0A3B6TFT2"/>
<dbReference type="InterPro" id="IPR011043">
    <property type="entry name" value="Gal_Oxase/kelch_b-propeller"/>
</dbReference>